<dbReference type="EMBL" id="JBFCZG010000005">
    <property type="protein sequence ID" value="KAL3422321.1"/>
    <property type="molecule type" value="Genomic_DNA"/>
</dbReference>
<accession>A0ABR4PG52</accession>
<name>A0ABR4PG52_9HELO</name>
<protein>
    <submittedName>
        <fullName evidence="1">Uncharacterized protein</fullName>
    </submittedName>
</protein>
<reference evidence="1 2" key="1">
    <citation type="submission" date="2024-06" db="EMBL/GenBank/DDBJ databases">
        <title>Complete genome of Phlyctema vagabunda strain 19-DSS-EL-015.</title>
        <authorList>
            <person name="Fiorenzani C."/>
        </authorList>
    </citation>
    <scope>NUCLEOTIDE SEQUENCE [LARGE SCALE GENOMIC DNA]</scope>
    <source>
        <strain evidence="1 2">19-DSS-EL-015</strain>
    </source>
</reference>
<evidence type="ECO:0000313" key="2">
    <source>
        <dbReference type="Proteomes" id="UP001629113"/>
    </source>
</evidence>
<sequence length="225" mass="25763">MTMPRTVKRQAELLERAERTLRASEPGGVQLSGNELFERHRGDSRSLYEFLYAKRDHAYAFVNIKSVDAVSAALDQTLGLLHLVQSDIFLQDLQNSFAMGTKTPQEILDHIRVELVSAAVARRRDIMHDAVQRQLAIAMLRKQILQMYAAAEFLNVKFWVRLLGPGPGPGENLDMFSYNYKFPSDEHMEAVLESSYLSWSECPRAMDVIKRISEGQWRAQELLTY</sequence>
<gene>
    <name evidence="1" type="ORF">PVAG01_06477</name>
</gene>
<proteinExistence type="predicted"/>
<comment type="caution">
    <text evidence="1">The sequence shown here is derived from an EMBL/GenBank/DDBJ whole genome shotgun (WGS) entry which is preliminary data.</text>
</comment>
<evidence type="ECO:0000313" key="1">
    <source>
        <dbReference type="EMBL" id="KAL3422321.1"/>
    </source>
</evidence>
<keyword evidence="2" id="KW-1185">Reference proteome</keyword>
<dbReference type="Proteomes" id="UP001629113">
    <property type="component" value="Unassembled WGS sequence"/>
</dbReference>
<organism evidence="1 2">
    <name type="scientific">Phlyctema vagabunda</name>
    <dbReference type="NCBI Taxonomy" id="108571"/>
    <lineage>
        <taxon>Eukaryota</taxon>
        <taxon>Fungi</taxon>
        <taxon>Dikarya</taxon>
        <taxon>Ascomycota</taxon>
        <taxon>Pezizomycotina</taxon>
        <taxon>Leotiomycetes</taxon>
        <taxon>Helotiales</taxon>
        <taxon>Dermateaceae</taxon>
        <taxon>Phlyctema</taxon>
    </lineage>
</organism>